<dbReference type="EMBL" id="VTUU01000007">
    <property type="protein sequence ID" value="KAA1172325.1"/>
    <property type="molecule type" value="Genomic_DNA"/>
</dbReference>
<dbReference type="InterPro" id="IPR045851">
    <property type="entry name" value="AMP-bd_C_sf"/>
</dbReference>
<dbReference type="Pfam" id="PF13193">
    <property type="entry name" value="AMP-binding_C"/>
    <property type="match status" value="1"/>
</dbReference>
<evidence type="ECO:0000256" key="2">
    <source>
        <dbReference type="ARBA" id="ARBA00005005"/>
    </source>
</evidence>
<feature type="domain" description="AMP-binding enzyme C-terminal" evidence="8">
    <location>
        <begin position="435"/>
        <end position="508"/>
    </location>
</feature>
<evidence type="ECO:0000313" key="10">
    <source>
        <dbReference type="Proteomes" id="UP000323161"/>
    </source>
</evidence>
<evidence type="ECO:0000256" key="1">
    <source>
        <dbReference type="ARBA" id="ARBA00004170"/>
    </source>
</evidence>
<dbReference type="GO" id="GO:0004467">
    <property type="term" value="F:long-chain fatty acid-CoA ligase activity"/>
    <property type="evidence" value="ECO:0007669"/>
    <property type="project" value="UniProtKB-EC"/>
</dbReference>
<name>A0A5B0VDT7_9GAMM</name>
<evidence type="ECO:0000259" key="7">
    <source>
        <dbReference type="Pfam" id="PF00501"/>
    </source>
</evidence>
<dbReference type="Proteomes" id="UP000323161">
    <property type="component" value="Unassembled WGS sequence"/>
</dbReference>
<evidence type="ECO:0000256" key="4">
    <source>
        <dbReference type="ARBA" id="ARBA00026121"/>
    </source>
</evidence>
<organism evidence="9 10">
    <name type="scientific">Marinobacter salinexigens</name>
    <dbReference type="NCBI Taxonomy" id="2919747"/>
    <lineage>
        <taxon>Bacteria</taxon>
        <taxon>Pseudomonadati</taxon>
        <taxon>Pseudomonadota</taxon>
        <taxon>Gammaproteobacteria</taxon>
        <taxon>Pseudomonadales</taxon>
        <taxon>Marinobacteraceae</taxon>
        <taxon>Marinobacter</taxon>
    </lineage>
</organism>
<comment type="pathway">
    <text evidence="2">Lipid metabolism; fatty acid beta-oxidation.</text>
</comment>
<comment type="subcellular location">
    <subcellularLocation>
        <location evidence="1">Membrane</location>
        <topology evidence="1">Peripheral membrane protein</topology>
    </subcellularLocation>
</comment>
<proteinExistence type="predicted"/>
<reference evidence="9 10" key="1">
    <citation type="submission" date="2019-08" db="EMBL/GenBank/DDBJ databases">
        <title>Marinobacter ZYF650 sp. nov., a marine bacterium isolated from seawater of the Mariana trench.</title>
        <authorList>
            <person name="Ahmad W."/>
        </authorList>
    </citation>
    <scope>NUCLEOTIDE SEQUENCE [LARGE SCALE GENOMIC DNA]</scope>
    <source>
        <strain evidence="9 10">ZYF650</strain>
    </source>
</reference>
<dbReference type="Gene3D" id="3.40.50.12780">
    <property type="entry name" value="N-terminal domain of ligase-like"/>
    <property type="match status" value="1"/>
</dbReference>
<accession>A0A5B0VDT7</accession>
<keyword evidence="3" id="KW-0436">Ligase</keyword>
<dbReference type="GO" id="GO:0016020">
    <property type="term" value="C:membrane"/>
    <property type="evidence" value="ECO:0007669"/>
    <property type="project" value="UniProtKB-SubCell"/>
</dbReference>
<evidence type="ECO:0000256" key="5">
    <source>
        <dbReference type="ARBA" id="ARBA00039545"/>
    </source>
</evidence>
<evidence type="ECO:0000259" key="8">
    <source>
        <dbReference type="Pfam" id="PF13193"/>
    </source>
</evidence>
<sequence>MSQICTLSGLLADRAQRAGDACAVIENGQRVSYKELNVLADLAASWLASRGIGAGDRVAVWMVNRVEWLALLFGACRLGAAVVAVNTRYRSAELQHILSGSGAKMLVLQSRFRKIDFLALLAEVDAETVPALETIVVADAGDIPANLLGKPVIPMQWPDTVSAAVVSAAKPDELAMLFTTSGTTKLPKLVMHSQKTLSLHGQNVAAAYGLEQAGASVLAALPFCGVFGLVPVLAALSAGTTVVVMDAFDGTEAVNLIERYGVTHCFGSDEMFHRMLEVDSAPAAFSSLRCCGFASFNASPEQLVKEAESRQLPLVGLYGSSEVQALFSLQSAEKDPGSRVLGGGYPTSPAARVRIRDVDSGELCGFGESGVIEIAAPTNFLGYLNAPEATAEAVDQEGFFKTGDIGYLREDGGFVYQSRQGDAIRLAGFLVNPAEIEDVMCELPGVAEAQVIGVDLAGEPACVAFVIPESGVSLSEAGILSQMESEVAKFKLPRRIWLVERFPVTESANGTKVQRVQLRKMAAERLAES</sequence>
<dbReference type="InterPro" id="IPR000873">
    <property type="entry name" value="AMP-dep_synth/lig_dom"/>
</dbReference>
<dbReference type="EC" id="6.2.1.3" evidence="4"/>
<gene>
    <name evidence="9" type="ORF">FWJ25_14115</name>
</gene>
<evidence type="ECO:0000256" key="3">
    <source>
        <dbReference type="ARBA" id="ARBA00022598"/>
    </source>
</evidence>
<feature type="domain" description="AMP-dependent synthetase/ligase" evidence="7">
    <location>
        <begin position="12"/>
        <end position="384"/>
    </location>
</feature>
<keyword evidence="10" id="KW-1185">Reference proteome</keyword>
<comment type="caution">
    <text evidence="9">The sequence shown here is derived from an EMBL/GenBank/DDBJ whole genome shotgun (WGS) entry which is preliminary data.</text>
</comment>
<dbReference type="InterPro" id="IPR042099">
    <property type="entry name" value="ANL_N_sf"/>
</dbReference>
<dbReference type="PANTHER" id="PTHR43767:SF8">
    <property type="entry name" value="LONG-CHAIN-FATTY-ACID--COA LIGASE"/>
    <property type="match status" value="1"/>
</dbReference>
<dbReference type="Pfam" id="PF00501">
    <property type="entry name" value="AMP-binding"/>
    <property type="match status" value="1"/>
</dbReference>
<dbReference type="InterPro" id="IPR025110">
    <property type="entry name" value="AMP-bd_C"/>
</dbReference>
<dbReference type="SUPFAM" id="SSF56801">
    <property type="entry name" value="Acetyl-CoA synthetase-like"/>
    <property type="match status" value="1"/>
</dbReference>
<protein>
    <recommendedName>
        <fullName evidence="5">Long-chain-fatty-acid--CoA ligase</fullName>
        <ecNumber evidence="4">6.2.1.3</ecNumber>
    </recommendedName>
    <alternativeName>
        <fullName evidence="6">Long-chain acyl-CoA synthetase</fullName>
    </alternativeName>
</protein>
<dbReference type="InterPro" id="IPR050237">
    <property type="entry name" value="ATP-dep_AMP-bd_enzyme"/>
</dbReference>
<evidence type="ECO:0000256" key="6">
    <source>
        <dbReference type="ARBA" id="ARBA00042773"/>
    </source>
</evidence>
<evidence type="ECO:0000313" key="9">
    <source>
        <dbReference type="EMBL" id="KAA1172325.1"/>
    </source>
</evidence>
<dbReference type="AlphaFoldDB" id="A0A5B0VDT7"/>
<dbReference type="RefSeq" id="WP_149600907.1">
    <property type="nucleotide sequence ID" value="NZ_VTUU01000007.1"/>
</dbReference>
<dbReference type="Gene3D" id="3.30.300.30">
    <property type="match status" value="1"/>
</dbReference>
<dbReference type="PANTHER" id="PTHR43767">
    <property type="entry name" value="LONG-CHAIN-FATTY-ACID--COA LIGASE"/>
    <property type="match status" value="1"/>
</dbReference>